<proteinExistence type="inferred from homology"/>
<dbReference type="Proteomes" id="UP001283212">
    <property type="component" value="Unassembled WGS sequence"/>
</dbReference>
<protein>
    <recommendedName>
        <fullName evidence="6">Rubredoxin</fullName>
    </recommendedName>
</protein>
<organism evidence="8 9">
    <name type="scientific">Methanorbis rubei</name>
    <dbReference type="NCBI Taxonomy" id="3028300"/>
    <lineage>
        <taxon>Archaea</taxon>
        <taxon>Methanobacteriati</taxon>
        <taxon>Methanobacteriota</taxon>
        <taxon>Stenosarchaea group</taxon>
        <taxon>Methanomicrobia</taxon>
        <taxon>Methanomicrobiales</taxon>
        <taxon>Methanocorpusculaceae</taxon>
        <taxon>Methanorbis</taxon>
    </lineage>
</organism>
<keyword evidence="5 6" id="KW-0408">Iron</keyword>
<dbReference type="InterPro" id="IPR050526">
    <property type="entry name" value="Rubredoxin_ET"/>
</dbReference>
<gene>
    <name evidence="8" type="ORF">McpCs1_09380</name>
</gene>
<dbReference type="Gene3D" id="2.20.28.10">
    <property type="match status" value="1"/>
</dbReference>
<evidence type="ECO:0000256" key="5">
    <source>
        <dbReference type="ARBA" id="ARBA00023004"/>
    </source>
</evidence>
<dbReference type="PROSITE" id="PS00202">
    <property type="entry name" value="RUBREDOXIN"/>
    <property type="match status" value="1"/>
</dbReference>
<dbReference type="InterPro" id="IPR018527">
    <property type="entry name" value="Rubredoxin_Fe_BS"/>
</dbReference>
<keyword evidence="9" id="KW-1185">Reference proteome</keyword>
<name>A0AAE4MEP2_9EURY</name>
<dbReference type="PROSITE" id="PS50903">
    <property type="entry name" value="RUBREDOXIN_LIKE"/>
    <property type="match status" value="1"/>
</dbReference>
<keyword evidence="2" id="KW-0813">Transport</keyword>
<dbReference type="Pfam" id="PF00301">
    <property type="entry name" value="Rubredoxin"/>
    <property type="match status" value="1"/>
</dbReference>
<comment type="caution">
    <text evidence="8">The sequence shown here is derived from an EMBL/GenBank/DDBJ whole genome shotgun (WGS) entry which is preliminary data.</text>
</comment>
<evidence type="ECO:0000256" key="6">
    <source>
        <dbReference type="RuleBase" id="RU003820"/>
    </source>
</evidence>
<dbReference type="PANTHER" id="PTHR47627:SF1">
    <property type="entry name" value="RUBREDOXIN-1-RELATED"/>
    <property type="match status" value="1"/>
</dbReference>
<evidence type="ECO:0000256" key="2">
    <source>
        <dbReference type="ARBA" id="ARBA00022448"/>
    </source>
</evidence>
<dbReference type="GO" id="GO:0043448">
    <property type="term" value="P:alkane catabolic process"/>
    <property type="evidence" value="ECO:0007669"/>
    <property type="project" value="TreeGrafter"/>
</dbReference>
<dbReference type="AlphaFoldDB" id="A0AAE4MEP2"/>
<evidence type="ECO:0000313" key="8">
    <source>
        <dbReference type="EMBL" id="MDV0443560.1"/>
    </source>
</evidence>
<evidence type="ECO:0000256" key="1">
    <source>
        <dbReference type="ARBA" id="ARBA00002360"/>
    </source>
</evidence>
<keyword evidence="3 6" id="KW-0479">Metal-binding</keyword>
<comment type="cofactor">
    <cofactor evidence="6">
        <name>Fe(3+)</name>
        <dbReference type="ChEBI" id="CHEBI:29034"/>
    </cofactor>
</comment>
<dbReference type="InterPro" id="IPR024935">
    <property type="entry name" value="Rubredoxin_dom"/>
</dbReference>
<dbReference type="GO" id="GO:0009055">
    <property type="term" value="F:electron transfer activity"/>
    <property type="evidence" value="ECO:0007669"/>
    <property type="project" value="TreeGrafter"/>
</dbReference>
<dbReference type="PRINTS" id="PR00163">
    <property type="entry name" value="RUBREDOXIN"/>
</dbReference>
<keyword evidence="4 6" id="KW-0249">Electron transport</keyword>
<accession>A0AAE4MEP2</accession>
<dbReference type="CDD" id="cd00730">
    <property type="entry name" value="rubredoxin"/>
    <property type="match status" value="1"/>
</dbReference>
<evidence type="ECO:0000256" key="4">
    <source>
        <dbReference type="ARBA" id="ARBA00022982"/>
    </source>
</evidence>
<dbReference type="GO" id="GO:0005506">
    <property type="term" value="F:iron ion binding"/>
    <property type="evidence" value="ECO:0007669"/>
    <property type="project" value="UniProtKB-UniRule"/>
</dbReference>
<reference evidence="8 9" key="1">
    <citation type="submission" date="2023-06" db="EMBL/GenBank/DDBJ databases">
        <title>Genome sequence of Methancorpusculaceae sp. Cs1.</title>
        <authorList>
            <person name="Protasov E."/>
            <person name="Platt K."/>
            <person name="Poehlein A."/>
            <person name="Daniel R."/>
            <person name="Brune A."/>
        </authorList>
    </citation>
    <scope>NUCLEOTIDE SEQUENCE [LARGE SCALE GENOMIC DNA]</scope>
    <source>
        <strain evidence="8 9">Cs1</strain>
    </source>
</reference>
<dbReference type="EMBL" id="JAWDKB010000003">
    <property type="protein sequence ID" value="MDV0443560.1"/>
    <property type="molecule type" value="Genomic_DNA"/>
</dbReference>
<comment type="similarity">
    <text evidence="6">Belongs to the rubredoxin family.</text>
</comment>
<dbReference type="InterPro" id="IPR024934">
    <property type="entry name" value="Rubredoxin-like_dom"/>
</dbReference>
<sequence length="68" mass="7589">MQVSKHFTIITDKRDSMAKYVCVTCGYIYDETKGAPPAVPAGTTFEKIPYTWVCPMCGASKKYFAKRG</sequence>
<evidence type="ECO:0000256" key="3">
    <source>
        <dbReference type="ARBA" id="ARBA00022723"/>
    </source>
</evidence>
<evidence type="ECO:0000259" key="7">
    <source>
        <dbReference type="PROSITE" id="PS50903"/>
    </source>
</evidence>
<evidence type="ECO:0000313" key="9">
    <source>
        <dbReference type="Proteomes" id="UP001283212"/>
    </source>
</evidence>
<dbReference type="PANTHER" id="PTHR47627">
    <property type="entry name" value="RUBREDOXIN"/>
    <property type="match status" value="1"/>
</dbReference>
<dbReference type="SUPFAM" id="SSF57802">
    <property type="entry name" value="Rubredoxin-like"/>
    <property type="match status" value="1"/>
</dbReference>
<comment type="function">
    <text evidence="1">Rubredoxin is a small nonheme, iron protein lacking acid-labile sulfide. Its single Fe, chelated to 4 Cys, functions as an electron acceptor and may also stabilize the conformation of the molecule.</text>
</comment>
<feature type="domain" description="Rubredoxin-like" evidence="7">
    <location>
        <begin position="17"/>
        <end position="67"/>
    </location>
</feature>